<feature type="transmembrane region" description="Helical" evidence="7">
    <location>
        <begin position="101"/>
        <end position="122"/>
    </location>
</feature>
<keyword evidence="5 7" id="KW-1133">Transmembrane helix</keyword>
<dbReference type="InterPro" id="IPR000515">
    <property type="entry name" value="MetI-like"/>
</dbReference>
<feature type="transmembrane region" description="Helical" evidence="7">
    <location>
        <begin position="280"/>
        <end position="307"/>
    </location>
</feature>
<dbReference type="PANTHER" id="PTHR43163">
    <property type="entry name" value="DIPEPTIDE TRANSPORT SYSTEM PERMEASE PROTEIN DPPB-RELATED"/>
    <property type="match status" value="1"/>
</dbReference>
<keyword evidence="4 7" id="KW-0812">Transmembrane</keyword>
<feature type="transmembrane region" description="Helical" evidence="7">
    <location>
        <begin position="181"/>
        <end position="200"/>
    </location>
</feature>
<gene>
    <name evidence="9" type="primary">gsiC_2</name>
    <name evidence="9" type="ORF">Mame_00215</name>
</gene>
<dbReference type="GO" id="GO:0005886">
    <property type="term" value="C:plasma membrane"/>
    <property type="evidence" value="ECO:0007669"/>
    <property type="project" value="UniProtKB-SubCell"/>
</dbReference>
<proteinExistence type="inferred from homology"/>
<evidence type="ECO:0000256" key="7">
    <source>
        <dbReference type="RuleBase" id="RU363032"/>
    </source>
</evidence>
<name>A0A1U9YVX8_9HYPH</name>
<dbReference type="EMBL" id="CP020330">
    <property type="protein sequence ID" value="AQZ49598.1"/>
    <property type="molecule type" value="Genomic_DNA"/>
</dbReference>
<evidence type="ECO:0000256" key="6">
    <source>
        <dbReference type="ARBA" id="ARBA00023136"/>
    </source>
</evidence>
<dbReference type="AlphaFoldDB" id="A0A1U9YVX8"/>
<dbReference type="STRING" id="1122214.Mame_00215"/>
<keyword evidence="6 7" id="KW-0472">Membrane</keyword>
<protein>
    <submittedName>
        <fullName evidence="9">Glutathione transport system permease protein GsiC</fullName>
    </submittedName>
</protein>
<evidence type="ECO:0000256" key="3">
    <source>
        <dbReference type="ARBA" id="ARBA00022475"/>
    </source>
</evidence>
<evidence type="ECO:0000256" key="4">
    <source>
        <dbReference type="ARBA" id="ARBA00022692"/>
    </source>
</evidence>
<keyword evidence="10" id="KW-1185">Reference proteome</keyword>
<dbReference type="Proteomes" id="UP000191135">
    <property type="component" value="Chromosome"/>
</dbReference>
<keyword evidence="3" id="KW-1003">Cell membrane</keyword>
<feature type="transmembrane region" description="Helical" evidence="7">
    <location>
        <begin position="12"/>
        <end position="30"/>
    </location>
</feature>
<evidence type="ECO:0000256" key="2">
    <source>
        <dbReference type="ARBA" id="ARBA00022448"/>
    </source>
</evidence>
<dbReference type="Pfam" id="PF00528">
    <property type="entry name" value="BPD_transp_1"/>
    <property type="match status" value="1"/>
</dbReference>
<evidence type="ECO:0000259" key="8">
    <source>
        <dbReference type="PROSITE" id="PS50928"/>
    </source>
</evidence>
<organism evidence="9 10">
    <name type="scientific">Martelella mediterranea DSM 17316</name>
    <dbReference type="NCBI Taxonomy" id="1122214"/>
    <lineage>
        <taxon>Bacteria</taxon>
        <taxon>Pseudomonadati</taxon>
        <taxon>Pseudomonadota</taxon>
        <taxon>Alphaproteobacteria</taxon>
        <taxon>Hyphomicrobiales</taxon>
        <taxon>Aurantimonadaceae</taxon>
        <taxon>Martelella</taxon>
    </lineage>
</organism>
<keyword evidence="2 7" id="KW-0813">Transport</keyword>
<dbReference type="KEGG" id="mmed:Mame_00215"/>
<dbReference type="Pfam" id="PF19300">
    <property type="entry name" value="BPD_transp_1_N"/>
    <property type="match status" value="1"/>
</dbReference>
<evidence type="ECO:0000313" key="10">
    <source>
        <dbReference type="Proteomes" id="UP000191135"/>
    </source>
</evidence>
<dbReference type="InterPro" id="IPR035906">
    <property type="entry name" value="MetI-like_sf"/>
</dbReference>
<sequence>MFGFLLRKLPAVILVAFVSSIIAFTLPRLAPGDPAITVAGSDATQEQLEAVREELGLNQPMPVQYIHWLTGALQSDFGQSYVMRRPVSTVIADRLESTLELAGLATIIMIVVGLGLGVLAGTERTPWGRAVLDVATTILLATPPFLTGLILILIFGIAFQLLPVSGEVNLSKDPVMGFKFLILPAIALALPQSAMIARLLQTTMNSTRGEDFVDLAKAKGVPRGRIVRKHVLRNSLGPAIVAIGLRIGDLLAGAIIIEAIFARNGLGALAIYAVQSRDYYVLQALILGAVIVAVLIQLLSEILIAALDPRIRLEG</sequence>
<evidence type="ECO:0000256" key="1">
    <source>
        <dbReference type="ARBA" id="ARBA00004651"/>
    </source>
</evidence>
<dbReference type="GO" id="GO:0055085">
    <property type="term" value="P:transmembrane transport"/>
    <property type="evidence" value="ECO:0007669"/>
    <property type="project" value="InterPro"/>
</dbReference>
<dbReference type="Gene3D" id="1.10.3720.10">
    <property type="entry name" value="MetI-like"/>
    <property type="match status" value="1"/>
</dbReference>
<dbReference type="PANTHER" id="PTHR43163:SF6">
    <property type="entry name" value="DIPEPTIDE TRANSPORT SYSTEM PERMEASE PROTEIN DPPB-RELATED"/>
    <property type="match status" value="1"/>
</dbReference>
<dbReference type="CDD" id="cd06261">
    <property type="entry name" value="TM_PBP2"/>
    <property type="match status" value="1"/>
</dbReference>
<evidence type="ECO:0000313" key="9">
    <source>
        <dbReference type="EMBL" id="AQZ49598.1"/>
    </source>
</evidence>
<dbReference type="RefSeq" id="WP_018063350.1">
    <property type="nucleotide sequence ID" value="NZ_AQWH01000003.1"/>
</dbReference>
<dbReference type="SUPFAM" id="SSF161098">
    <property type="entry name" value="MetI-like"/>
    <property type="match status" value="1"/>
</dbReference>
<dbReference type="OrthoDB" id="9805855at2"/>
<accession>A0A1U9YVX8</accession>
<feature type="domain" description="ABC transmembrane type-1" evidence="8">
    <location>
        <begin position="95"/>
        <end position="300"/>
    </location>
</feature>
<reference evidence="9 10" key="1">
    <citation type="submission" date="2017-03" db="EMBL/GenBank/DDBJ databases">
        <title>Foreign affairs: Plasmid Transfer between Roseobacters and Rhizobia.</title>
        <authorList>
            <person name="Bartling P."/>
            <person name="Bunk B."/>
            <person name="Overmann J."/>
            <person name="Brinkmann H."/>
            <person name="Petersen J."/>
        </authorList>
    </citation>
    <scope>NUCLEOTIDE SEQUENCE [LARGE SCALE GENOMIC DNA]</scope>
    <source>
        <strain evidence="9 10">MACL11</strain>
    </source>
</reference>
<comment type="similarity">
    <text evidence="7">Belongs to the binding-protein-dependent transport system permease family.</text>
</comment>
<dbReference type="InterPro" id="IPR045621">
    <property type="entry name" value="BPD_transp_1_N"/>
</dbReference>
<dbReference type="PROSITE" id="PS50928">
    <property type="entry name" value="ABC_TM1"/>
    <property type="match status" value="1"/>
</dbReference>
<evidence type="ECO:0000256" key="5">
    <source>
        <dbReference type="ARBA" id="ARBA00022989"/>
    </source>
</evidence>
<feature type="transmembrane region" description="Helical" evidence="7">
    <location>
        <begin position="134"/>
        <end position="161"/>
    </location>
</feature>
<dbReference type="eggNOG" id="COG0601">
    <property type="taxonomic scope" value="Bacteria"/>
</dbReference>
<comment type="subcellular location">
    <subcellularLocation>
        <location evidence="1 7">Cell membrane</location>
        <topology evidence="1 7">Multi-pass membrane protein</topology>
    </subcellularLocation>
</comment>